<accession>A0AAW1YBM5</accession>
<feature type="compositionally biased region" description="Polar residues" evidence="1">
    <location>
        <begin position="24"/>
        <end position="33"/>
    </location>
</feature>
<sequence length="73" mass="8186">MLRNLLRICSRLRWPVRAAGPGPKSSSNASAKQTPSPSSRSSTNPVPTGRPRRRFTRTVNWAGRKQRRRGLFG</sequence>
<feature type="compositionally biased region" description="Basic residues" evidence="1">
    <location>
        <begin position="64"/>
        <end position="73"/>
    </location>
</feature>
<comment type="caution">
    <text evidence="2">The sequence shown here is derived from an EMBL/GenBank/DDBJ whole genome shotgun (WGS) entry which is preliminary data.</text>
</comment>
<proteinExistence type="predicted"/>
<evidence type="ECO:0008006" key="4">
    <source>
        <dbReference type="Google" id="ProtNLM"/>
    </source>
</evidence>
<dbReference type="EMBL" id="JBEDUW010000002">
    <property type="protein sequence ID" value="KAK9945435.1"/>
    <property type="molecule type" value="Genomic_DNA"/>
</dbReference>
<evidence type="ECO:0000313" key="2">
    <source>
        <dbReference type="EMBL" id="KAK9945435.1"/>
    </source>
</evidence>
<feature type="compositionally biased region" description="Low complexity" evidence="1">
    <location>
        <begin position="34"/>
        <end position="49"/>
    </location>
</feature>
<name>A0AAW1YBM5_RUBAR</name>
<dbReference type="Proteomes" id="UP001457282">
    <property type="component" value="Unassembled WGS sequence"/>
</dbReference>
<gene>
    <name evidence="2" type="ORF">M0R45_010952</name>
</gene>
<evidence type="ECO:0000313" key="3">
    <source>
        <dbReference type="Proteomes" id="UP001457282"/>
    </source>
</evidence>
<reference evidence="2 3" key="1">
    <citation type="journal article" date="2023" name="G3 (Bethesda)">
        <title>A chromosome-length genome assembly and annotation of blackberry (Rubus argutus, cv. 'Hillquist').</title>
        <authorList>
            <person name="Bruna T."/>
            <person name="Aryal R."/>
            <person name="Dudchenko O."/>
            <person name="Sargent D.J."/>
            <person name="Mead D."/>
            <person name="Buti M."/>
            <person name="Cavallini A."/>
            <person name="Hytonen T."/>
            <person name="Andres J."/>
            <person name="Pham M."/>
            <person name="Weisz D."/>
            <person name="Mascagni F."/>
            <person name="Usai G."/>
            <person name="Natali L."/>
            <person name="Bassil N."/>
            <person name="Fernandez G.E."/>
            <person name="Lomsadze A."/>
            <person name="Armour M."/>
            <person name="Olukolu B."/>
            <person name="Poorten T."/>
            <person name="Britton C."/>
            <person name="Davik J."/>
            <person name="Ashrafi H."/>
            <person name="Aiden E.L."/>
            <person name="Borodovsky M."/>
            <person name="Worthington M."/>
        </authorList>
    </citation>
    <scope>NUCLEOTIDE SEQUENCE [LARGE SCALE GENOMIC DNA]</scope>
    <source>
        <strain evidence="2">PI 553951</strain>
    </source>
</reference>
<protein>
    <recommendedName>
        <fullName evidence="4">Secreted protein</fullName>
    </recommendedName>
</protein>
<keyword evidence="3" id="KW-1185">Reference proteome</keyword>
<dbReference type="AlphaFoldDB" id="A0AAW1YBM5"/>
<evidence type="ECO:0000256" key="1">
    <source>
        <dbReference type="SAM" id="MobiDB-lite"/>
    </source>
</evidence>
<feature type="region of interest" description="Disordered" evidence="1">
    <location>
        <begin position="14"/>
        <end position="73"/>
    </location>
</feature>
<organism evidence="2 3">
    <name type="scientific">Rubus argutus</name>
    <name type="common">Southern blackberry</name>
    <dbReference type="NCBI Taxonomy" id="59490"/>
    <lineage>
        <taxon>Eukaryota</taxon>
        <taxon>Viridiplantae</taxon>
        <taxon>Streptophyta</taxon>
        <taxon>Embryophyta</taxon>
        <taxon>Tracheophyta</taxon>
        <taxon>Spermatophyta</taxon>
        <taxon>Magnoliopsida</taxon>
        <taxon>eudicotyledons</taxon>
        <taxon>Gunneridae</taxon>
        <taxon>Pentapetalae</taxon>
        <taxon>rosids</taxon>
        <taxon>fabids</taxon>
        <taxon>Rosales</taxon>
        <taxon>Rosaceae</taxon>
        <taxon>Rosoideae</taxon>
        <taxon>Rosoideae incertae sedis</taxon>
        <taxon>Rubus</taxon>
    </lineage>
</organism>